<gene>
    <name evidence="1" type="ORF">RchiOBHm_Chr4g0441191</name>
</gene>
<proteinExistence type="predicted"/>
<dbReference type="EMBL" id="PDCK01000042">
    <property type="protein sequence ID" value="PRQ40908.1"/>
    <property type="molecule type" value="Genomic_DNA"/>
</dbReference>
<organism evidence="1 2">
    <name type="scientific">Rosa chinensis</name>
    <name type="common">China rose</name>
    <dbReference type="NCBI Taxonomy" id="74649"/>
    <lineage>
        <taxon>Eukaryota</taxon>
        <taxon>Viridiplantae</taxon>
        <taxon>Streptophyta</taxon>
        <taxon>Embryophyta</taxon>
        <taxon>Tracheophyta</taxon>
        <taxon>Spermatophyta</taxon>
        <taxon>Magnoliopsida</taxon>
        <taxon>eudicotyledons</taxon>
        <taxon>Gunneridae</taxon>
        <taxon>Pentapetalae</taxon>
        <taxon>rosids</taxon>
        <taxon>fabids</taxon>
        <taxon>Rosales</taxon>
        <taxon>Rosaceae</taxon>
        <taxon>Rosoideae</taxon>
        <taxon>Rosoideae incertae sedis</taxon>
        <taxon>Rosa</taxon>
    </lineage>
</organism>
<accession>A0A2P6R3B2</accession>
<dbReference type="Proteomes" id="UP000238479">
    <property type="component" value="Chromosome 4"/>
</dbReference>
<keyword evidence="2" id="KW-1185">Reference proteome</keyword>
<dbReference type="AlphaFoldDB" id="A0A2P6R3B2"/>
<protein>
    <submittedName>
        <fullName evidence="1">Uncharacterized protein</fullName>
    </submittedName>
</protein>
<evidence type="ECO:0000313" key="1">
    <source>
        <dbReference type="EMBL" id="PRQ40908.1"/>
    </source>
</evidence>
<sequence>MSGVNEQIAWLFDLIWIHNVKFEYCISRLGLGDKQLCLRRLYKECFHVNI</sequence>
<name>A0A2P6R3B2_ROSCH</name>
<evidence type="ECO:0000313" key="2">
    <source>
        <dbReference type="Proteomes" id="UP000238479"/>
    </source>
</evidence>
<dbReference type="Gramene" id="PRQ40908">
    <property type="protein sequence ID" value="PRQ40908"/>
    <property type="gene ID" value="RchiOBHm_Chr4g0441191"/>
</dbReference>
<comment type="caution">
    <text evidence="1">The sequence shown here is derived from an EMBL/GenBank/DDBJ whole genome shotgun (WGS) entry which is preliminary data.</text>
</comment>
<reference evidence="1 2" key="1">
    <citation type="journal article" date="2018" name="Nat. Genet.">
        <title>The Rosa genome provides new insights in the design of modern roses.</title>
        <authorList>
            <person name="Bendahmane M."/>
        </authorList>
    </citation>
    <scope>NUCLEOTIDE SEQUENCE [LARGE SCALE GENOMIC DNA]</scope>
    <source>
        <strain evidence="2">cv. Old Blush</strain>
    </source>
</reference>